<evidence type="ECO:0000313" key="2">
    <source>
        <dbReference type="EMBL" id="MED6236058.1"/>
    </source>
</evidence>
<name>A0ABU7ADG5_9TELE</name>
<feature type="compositionally biased region" description="Polar residues" evidence="1">
    <location>
        <begin position="87"/>
        <end position="99"/>
    </location>
</feature>
<comment type="caution">
    <text evidence="2">The sequence shown here is derived from an EMBL/GenBank/DDBJ whole genome shotgun (WGS) entry which is preliminary data.</text>
</comment>
<feature type="region of interest" description="Disordered" evidence="1">
    <location>
        <begin position="72"/>
        <end position="99"/>
    </location>
</feature>
<keyword evidence="3" id="KW-1185">Reference proteome</keyword>
<dbReference type="EMBL" id="JAHUTI010011247">
    <property type="protein sequence ID" value="MED6236058.1"/>
    <property type="molecule type" value="Genomic_DNA"/>
</dbReference>
<protein>
    <submittedName>
        <fullName evidence="2">Uncharacterized protein</fullName>
    </submittedName>
</protein>
<gene>
    <name evidence="2" type="ORF">ATANTOWER_003850</name>
</gene>
<sequence length="99" mass="11216">MYLKWGEIWTRMNNYSVHDLFNYSFNKNQARMQIRVSNSPVGFTRISTGPLVFLKVFLKTCVIQVLPSLPHPEGMSGPPDHPEAAQGSETTQTLLDCKC</sequence>
<evidence type="ECO:0000256" key="1">
    <source>
        <dbReference type="SAM" id="MobiDB-lite"/>
    </source>
</evidence>
<evidence type="ECO:0000313" key="3">
    <source>
        <dbReference type="Proteomes" id="UP001345963"/>
    </source>
</evidence>
<accession>A0ABU7ADG5</accession>
<proteinExistence type="predicted"/>
<organism evidence="2 3">
    <name type="scientific">Ataeniobius toweri</name>
    <dbReference type="NCBI Taxonomy" id="208326"/>
    <lineage>
        <taxon>Eukaryota</taxon>
        <taxon>Metazoa</taxon>
        <taxon>Chordata</taxon>
        <taxon>Craniata</taxon>
        <taxon>Vertebrata</taxon>
        <taxon>Euteleostomi</taxon>
        <taxon>Actinopterygii</taxon>
        <taxon>Neopterygii</taxon>
        <taxon>Teleostei</taxon>
        <taxon>Neoteleostei</taxon>
        <taxon>Acanthomorphata</taxon>
        <taxon>Ovalentaria</taxon>
        <taxon>Atherinomorphae</taxon>
        <taxon>Cyprinodontiformes</taxon>
        <taxon>Goodeidae</taxon>
        <taxon>Ataeniobius</taxon>
    </lineage>
</organism>
<dbReference type="Proteomes" id="UP001345963">
    <property type="component" value="Unassembled WGS sequence"/>
</dbReference>
<feature type="non-terminal residue" evidence="2">
    <location>
        <position position="99"/>
    </location>
</feature>
<reference evidence="2 3" key="1">
    <citation type="submission" date="2021-07" db="EMBL/GenBank/DDBJ databases">
        <authorList>
            <person name="Palmer J.M."/>
        </authorList>
    </citation>
    <scope>NUCLEOTIDE SEQUENCE [LARGE SCALE GENOMIC DNA]</scope>
    <source>
        <strain evidence="2 3">AT_MEX2019</strain>
        <tissue evidence="2">Muscle</tissue>
    </source>
</reference>